<evidence type="ECO:0000313" key="4">
    <source>
        <dbReference type="Proteomes" id="UP000538566"/>
    </source>
</evidence>
<gene>
    <name evidence="3" type="ORF">GGR37_002284</name>
</gene>
<comment type="caution">
    <text evidence="3">The sequence shown here is derived from an EMBL/GenBank/DDBJ whole genome shotgun (WGS) entry which is preliminary data.</text>
</comment>
<sequence>MTSEPADRPSRRALFWGTAIALAAGAAAVVLFVLPAETGIDPTGFGKSSGLSSMANPQADEALKRGQQHPDAFTPGNGTQAAEPGPKDRFTYELAPYEEIELKYVLDKGAPITFRWKADGPLNYDMHAHPFEGGEALTESYAVTRADQQAGRYVAAFSGIHGWHWQNRTLSTVRITLDTSGRISGSKLFGPHGEQDRALTPPAS</sequence>
<protein>
    <submittedName>
        <fullName evidence="3">Uncharacterized protein</fullName>
    </submittedName>
</protein>
<feature type="transmembrane region" description="Helical" evidence="2">
    <location>
        <begin position="12"/>
        <end position="34"/>
    </location>
</feature>
<feature type="region of interest" description="Disordered" evidence="1">
    <location>
        <begin position="60"/>
        <end position="87"/>
    </location>
</feature>
<dbReference type="RefSeq" id="WP_220094523.1">
    <property type="nucleotide sequence ID" value="NZ_JACHOA010000004.1"/>
</dbReference>
<dbReference type="AlphaFoldDB" id="A0A7W7EU47"/>
<dbReference type="InterPro" id="IPR006311">
    <property type="entry name" value="TAT_signal"/>
</dbReference>
<keyword evidence="2" id="KW-0812">Transmembrane</keyword>
<dbReference type="Proteomes" id="UP000538566">
    <property type="component" value="Unassembled WGS sequence"/>
</dbReference>
<evidence type="ECO:0000256" key="1">
    <source>
        <dbReference type="SAM" id="MobiDB-lite"/>
    </source>
</evidence>
<dbReference type="PROSITE" id="PS51318">
    <property type="entry name" value="TAT"/>
    <property type="match status" value="1"/>
</dbReference>
<organism evidence="3 4">
    <name type="scientific">Novosphingobium taihuense</name>
    <dbReference type="NCBI Taxonomy" id="260085"/>
    <lineage>
        <taxon>Bacteria</taxon>
        <taxon>Pseudomonadati</taxon>
        <taxon>Pseudomonadota</taxon>
        <taxon>Alphaproteobacteria</taxon>
        <taxon>Sphingomonadales</taxon>
        <taxon>Sphingomonadaceae</taxon>
        <taxon>Novosphingobium</taxon>
    </lineage>
</organism>
<accession>A0A7W7EU47</accession>
<keyword evidence="2" id="KW-1133">Transmembrane helix</keyword>
<evidence type="ECO:0000313" key="3">
    <source>
        <dbReference type="EMBL" id="MBB4613998.1"/>
    </source>
</evidence>
<evidence type="ECO:0000256" key="2">
    <source>
        <dbReference type="SAM" id="Phobius"/>
    </source>
</evidence>
<keyword evidence="4" id="KW-1185">Reference proteome</keyword>
<name>A0A7W7EU47_9SPHN</name>
<dbReference type="EMBL" id="JACHOA010000004">
    <property type="protein sequence ID" value="MBB4613998.1"/>
    <property type="molecule type" value="Genomic_DNA"/>
</dbReference>
<reference evidence="3 4" key="1">
    <citation type="submission" date="2020-08" db="EMBL/GenBank/DDBJ databases">
        <title>Genomic Encyclopedia of Type Strains, Phase IV (KMG-IV): sequencing the most valuable type-strain genomes for metagenomic binning, comparative biology and taxonomic classification.</title>
        <authorList>
            <person name="Goeker M."/>
        </authorList>
    </citation>
    <scope>NUCLEOTIDE SEQUENCE [LARGE SCALE GENOMIC DNA]</scope>
    <source>
        <strain evidence="3 4">DSM 17507</strain>
    </source>
</reference>
<proteinExistence type="predicted"/>
<keyword evidence="2" id="KW-0472">Membrane</keyword>